<feature type="active site" description="Proton acceptor" evidence="2">
    <location>
        <position position="208"/>
    </location>
</feature>
<proteinExistence type="predicted"/>
<sequence length="286" mass="32841">MKVFVYGTLREGCSNSFLLENSRKISSQAYLEGRLDDTGNGYPGLVEDPSEVCCGELYEINEETLRKLDDLEGYREGRRENLYERTVRSVKTADGKEEAYAYIYNYPSQTKGPIPFNDWKVHELLQEDSMLIPYFAYGSCMDTKRLEKAGVLQDFNNWAAGVLNGYKLTYSLLRSDGGRADIEESEELTEGILYFVPHRSINYLFKREGVHKKIYRPVAVEVKTDDGIFSALTFTVINKQHSTSPPSHYAEEILRGCRRGLTPEYVKKVTSQLEKLSQMTHPEERY</sequence>
<accession>A0A5C7FIP7</accession>
<dbReference type="EMBL" id="CP144914">
    <property type="protein sequence ID" value="WWD78480.1"/>
    <property type="molecule type" value="Genomic_DNA"/>
</dbReference>
<keyword evidence="6" id="KW-1185">Reference proteome</keyword>
<keyword evidence="1" id="KW-0456">Lyase</keyword>
<dbReference type="Pfam" id="PF06094">
    <property type="entry name" value="GGACT"/>
    <property type="match status" value="1"/>
</dbReference>
<dbReference type="InterPro" id="IPR009288">
    <property type="entry name" value="AIG2-like_dom"/>
</dbReference>
<evidence type="ECO:0000256" key="3">
    <source>
        <dbReference type="PIRSR" id="PIRSR617939-2"/>
    </source>
</evidence>
<evidence type="ECO:0000313" key="5">
    <source>
        <dbReference type="EMBL" id="WWD78480.1"/>
    </source>
</evidence>
<dbReference type="SUPFAM" id="SSF110857">
    <property type="entry name" value="Gamma-glutamyl cyclotransferase-like"/>
    <property type="match status" value="2"/>
</dbReference>
<dbReference type="RefSeq" id="WP_147802174.1">
    <property type="nucleotide sequence ID" value="NZ_CP144914.1"/>
</dbReference>
<gene>
    <name evidence="5" type="ORF">FTX54_008490</name>
</gene>
<evidence type="ECO:0000256" key="2">
    <source>
        <dbReference type="PIRSR" id="PIRSR617939-1"/>
    </source>
</evidence>
<reference evidence="5 6" key="1">
    <citation type="submission" date="2024-01" db="EMBL/GenBank/DDBJ databases">
        <title>Complete Genome Sequence of Alkalicoccus halolimnae BZ-SZ-XJ29T, a Moderately Halophilic Bacterium Isolated from a Salt Lake.</title>
        <authorList>
            <person name="Zhao B."/>
        </authorList>
    </citation>
    <scope>NUCLEOTIDE SEQUENCE [LARGE SCALE GENOMIC DNA]</scope>
    <source>
        <strain evidence="5 6">BZ-SZ-XJ29</strain>
    </source>
</reference>
<dbReference type="Gene3D" id="3.10.490.10">
    <property type="entry name" value="Gamma-glutamyl cyclotransferase-like"/>
    <property type="match status" value="2"/>
</dbReference>
<dbReference type="Pfam" id="PF13772">
    <property type="entry name" value="AIG2_2"/>
    <property type="match status" value="1"/>
</dbReference>
<dbReference type="CDD" id="cd06661">
    <property type="entry name" value="GGCT_like"/>
    <property type="match status" value="2"/>
</dbReference>
<dbReference type="AlphaFoldDB" id="A0A5C7FIP7"/>
<dbReference type="PANTHER" id="PTHR12935:SF0">
    <property type="entry name" value="GAMMA-GLUTAMYLCYCLOTRANSFERASE"/>
    <property type="match status" value="1"/>
</dbReference>
<dbReference type="OrthoDB" id="8538589at2"/>
<protein>
    <submittedName>
        <fullName evidence="5">Gamma-glutamylcyclotransferase</fullName>
    </submittedName>
</protein>
<dbReference type="GO" id="GO:0003839">
    <property type="term" value="F:gamma-glutamylcyclotransferase activity"/>
    <property type="evidence" value="ECO:0007669"/>
    <property type="project" value="InterPro"/>
</dbReference>
<feature type="binding site" evidence="3">
    <location>
        <position position="249"/>
    </location>
    <ligand>
        <name>substrate</name>
    </ligand>
</feature>
<evidence type="ECO:0000313" key="6">
    <source>
        <dbReference type="Proteomes" id="UP000321816"/>
    </source>
</evidence>
<name>A0A5C7FIP7_9BACI</name>
<evidence type="ECO:0000259" key="4">
    <source>
        <dbReference type="Pfam" id="PF06094"/>
    </source>
</evidence>
<dbReference type="InterPro" id="IPR036568">
    <property type="entry name" value="GGCT-like_sf"/>
</dbReference>
<dbReference type="Proteomes" id="UP000321816">
    <property type="component" value="Chromosome"/>
</dbReference>
<dbReference type="InterPro" id="IPR017939">
    <property type="entry name" value="G-Glutamylcylcotransferase"/>
</dbReference>
<dbReference type="InterPro" id="IPR013024">
    <property type="entry name" value="GGCT-like"/>
</dbReference>
<feature type="domain" description="Gamma-glutamylcyclotransferase AIG2-like" evidence="4">
    <location>
        <begin position="3"/>
        <end position="120"/>
    </location>
</feature>
<dbReference type="KEGG" id="ahal:FTX54_008490"/>
<organism evidence="5 6">
    <name type="scientific">Alkalicoccus halolimnae</name>
    <dbReference type="NCBI Taxonomy" id="1667239"/>
    <lineage>
        <taxon>Bacteria</taxon>
        <taxon>Bacillati</taxon>
        <taxon>Bacillota</taxon>
        <taxon>Bacilli</taxon>
        <taxon>Bacillales</taxon>
        <taxon>Bacillaceae</taxon>
        <taxon>Alkalicoccus</taxon>
    </lineage>
</organism>
<feature type="binding site" evidence="3">
    <location>
        <begin position="134"/>
        <end position="139"/>
    </location>
    <ligand>
        <name>substrate</name>
    </ligand>
</feature>
<evidence type="ECO:0000256" key="1">
    <source>
        <dbReference type="ARBA" id="ARBA00023239"/>
    </source>
</evidence>
<dbReference type="PANTHER" id="PTHR12935">
    <property type="entry name" value="GAMMA-GLUTAMYLCYCLOTRANSFERASE"/>
    <property type="match status" value="1"/>
</dbReference>